<sequence>MDLAELIDLGKRLGLSGDGLTEWALEEQRLWREEIALRIEAPKRLAEIEKERAEIEKKTLKLRQQLAELEATGSEARLSKDGGKSFDKVQAFSPPRSSADQLSPSLDVARDANEHRELDVTVEHQAALSSPDKETSLSLSPQVAALHLTLSGFARLKSGALYQKKSLSLAGTFHRLIFQSRVSMGRVENTDRISTKGDALAGGSCGTREPEEKPHGQAKKLR</sequence>
<keyword evidence="4" id="KW-1185">Reference proteome</keyword>
<evidence type="ECO:0000256" key="1">
    <source>
        <dbReference type="SAM" id="Coils"/>
    </source>
</evidence>
<comment type="caution">
    <text evidence="3">The sequence shown here is derived from an EMBL/GenBank/DDBJ whole genome shotgun (WGS) entry which is preliminary data.</text>
</comment>
<keyword evidence="1" id="KW-0175">Coiled coil</keyword>
<reference evidence="3 4" key="1">
    <citation type="journal article" date="2020" name="Cell">
        <title>Large-Scale Comparative Analyses of Tick Genomes Elucidate Their Genetic Diversity and Vector Capacities.</title>
        <authorList>
            <consortium name="Tick Genome and Microbiome Consortium (TIGMIC)"/>
            <person name="Jia N."/>
            <person name="Wang J."/>
            <person name="Shi W."/>
            <person name="Du L."/>
            <person name="Sun Y."/>
            <person name="Zhan W."/>
            <person name="Jiang J.F."/>
            <person name="Wang Q."/>
            <person name="Zhang B."/>
            <person name="Ji P."/>
            <person name="Bell-Sakyi L."/>
            <person name="Cui X.M."/>
            <person name="Yuan T.T."/>
            <person name="Jiang B.G."/>
            <person name="Yang W.F."/>
            <person name="Lam T.T."/>
            <person name="Chang Q.C."/>
            <person name="Ding S.J."/>
            <person name="Wang X.J."/>
            <person name="Zhu J.G."/>
            <person name="Ruan X.D."/>
            <person name="Zhao L."/>
            <person name="Wei J.T."/>
            <person name="Ye R.Z."/>
            <person name="Que T.C."/>
            <person name="Du C.H."/>
            <person name="Zhou Y.H."/>
            <person name="Cheng J.X."/>
            <person name="Dai P.F."/>
            <person name="Guo W.B."/>
            <person name="Han X.H."/>
            <person name="Huang E.J."/>
            <person name="Li L.F."/>
            <person name="Wei W."/>
            <person name="Gao Y.C."/>
            <person name="Liu J.Z."/>
            <person name="Shao H.Z."/>
            <person name="Wang X."/>
            <person name="Wang C.C."/>
            <person name="Yang T.C."/>
            <person name="Huo Q.B."/>
            <person name="Li W."/>
            <person name="Chen H.Y."/>
            <person name="Chen S.E."/>
            <person name="Zhou L.G."/>
            <person name="Ni X.B."/>
            <person name="Tian J.H."/>
            <person name="Sheng Y."/>
            <person name="Liu T."/>
            <person name="Pan Y.S."/>
            <person name="Xia L.Y."/>
            <person name="Li J."/>
            <person name="Zhao F."/>
            <person name="Cao W.C."/>
        </authorList>
    </citation>
    <scope>NUCLEOTIDE SEQUENCE [LARGE SCALE GENOMIC DNA]</scope>
    <source>
        <strain evidence="3">HaeL-2018</strain>
    </source>
</reference>
<feature type="coiled-coil region" evidence="1">
    <location>
        <begin position="43"/>
        <end position="72"/>
    </location>
</feature>
<dbReference type="AlphaFoldDB" id="A0A9J6GDE6"/>
<gene>
    <name evidence="3" type="ORF">HPB48_010006</name>
</gene>
<evidence type="ECO:0000256" key="2">
    <source>
        <dbReference type="SAM" id="MobiDB-lite"/>
    </source>
</evidence>
<evidence type="ECO:0000313" key="3">
    <source>
        <dbReference type="EMBL" id="KAH9373107.1"/>
    </source>
</evidence>
<feature type="region of interest" description="Disordered" evidence="2">
    <location>
        <begin position="193"/>
        <end position="222"/>
    </location>
</feature>
<protein>
    <submittedName>
        <fullName evidence="3">Uncharacterized protein</fullName>
    </submittedName>
</protein>
<dbReference type="Proteomes" id="UP000821853">
    <property type="component" value="Chromosome 4"/>
</dbReference>
<feature type="region of interest" description="Disordered" evidence="2">
    <location>
        <begin position="72"/>
        <end position="104"/>
    </location>
</feature>
<evidence type="ECO:0000313" key="4">
    <source>
        <dbReference type="Proteomes" id="UP000821853"/>
    </source>
</evidence>
<dbReference type="VEuPathDB" id="VectorBase:HLOH_051487"/>
<proteinExistence type="predicted"/>
<dbReference type="EMBL" id="JABSTR010000006">
    <property type="protein sequence ID" value="KAH9373107.1"/>
    <property type="molecule type" value="Genomic_DNA"/>
</dbReference>
<feature type="compositionally biased region" description="Polar residues" evidence="2">
    <location>
        <begin position="95"/>
        <end position="104"/>
    </location>
</feature>
<name>A0A9J6GDE6_HAELO</name>
<organism evidence="3 4">
    <name type="scientific">Haemaphysalis longicornis</name>
    <name type="common">Bush tick</name>
    <dbReference type="NCBI Taxonomy" id="44386"/>
    <lineage>
        <taxon>Eukaryota</taxon>
        <taxon>Metazoa</taxon>
        <taxon>Ecdysozoa</taxon>
        <taxon>Arthropoda</taxon>
        <taxon>Chelicerata</taxon>
        <taxon>Arachnida</taxon>
        <taxon>Acari</taxon>
        <taxon>Parasitiformes</taxon>
        <taxon>Ixodida</taxon>
        <taxon>Ixodoidea</taxon>
        <taxon>Ixodidae</taxon>
        <taxon>Haemaphysalinae</taxon>
        <taxon>Haemaphysalis</taxon>
    </lineage>
</organism>
<accession>A0A9J6GDE6</accession>
<feature type="compositionally biased region" description="Basic and acidic residues" evidence="2">
    <location>
        <begin position="77"/>
        <end position="87"/>
    </location>
</feature>